<dbReference type="PROSITE" id="PS50835">
    <property type="entry name" value="IG_LIKE"/>
    <property type="match status" value="1"/>
</dbReference>
<feature type="chain" id="PRO_5002936469" description="Ig-like domain-containing protein" evidence="6">
    <location>
        <begin position="25"/>
        <end position="605"/>
    </location>
</feature>
<dbReference type="InterPro" id="IPR003591">
    <property type="entry name" value="Leu-rich_rpt_typical-subtyp"/>
</dbReference>
<evidence type="ECO:0000256" key="1">
    <source>
        <dbReference type="ARBA" id="ARBA00022614"/>
    </source>
</evidence>
<dbReference type="Gene3D" id="2.60.40.10">
    <property type="entry name" value="Immunoglobulins"/>
    <property type="match status" value="1"/>
</dbReference>
<sequence length="605" mass="66101">MGEKLPVVLMFLLTVLCLSGSAEADDCSVNSSCTSDRYSTSCYCDFLGLTSVPQDLPTNITVLYLEWNQITSLSQSDFTRYRSLQTLEIGHNNISTINSQAFHFLSNLFTLRLAFNQLTVLRADMFTGLGNLQELEINYGQVNDIQAGTFSPTPQLRRLYLDDNKLTILRSDMFTGLGNLQELDLTDDKISDIQAGTFSSTPQLTDLRLEQNRLTILRSDMFTGLGNLQTLNLISNKIHDIQAGTFSPTPQLRELYLGHNNLTTLRPDMFTGLGNVNTLSLINNEIHDIQDGTFSPTPNLGDLLLSNNHITMFPFNELSKLQTVYGLNLDNNKLTTLPSNAYNILSSIPGVNIDNNPWQCDCRMLPFRLRMNESHSFENQINCSQPDNVHGKQLLDIKIHNLFSDCEEPTIRFQEIQNSPLVQGETLHLVCEASGIPTPDITVILPSGLKATVGSGGRVTVDVNGIITIRNVTAADAGLYVCIAANLAGSASATLIVHLPTLSTTVLIPAVTSPLATTSYSSENSSYPESTSSFSTQFYVVTTPSKQPDSPFTFSLSALLGAIFGSVAGTVLIGGIILTIWCKRNSKGLGHSVLFNSTNTASDVI</sequence>
<dbReference type="InterPro" id="IPR003598">
    <property type="entry name" value="Ig_sub2"/>
</dbReference>
<dbReference type="PROSITE" id="PS51450">
    <property type="entry name" value="LRR"/>
    <property type="match status" value="2"/>
</dbReference>
<dbReference type="PANTHER" id="PTHR24373:SF383">
    <property type="entry name" value="LEUCINE-RICH REPEAT-CONTAINING PROTEIN 15-LIKE"/>
    <property type="match status" value="1"/>
</dbReference>
<accession>C3ZJ10</accession>
<name>C3ZJ10_BRAFL</name>
<dbReference type="SMART" id="SM00082">
    <property type="entry name" value="LRRCT"/>
    <property type="match status" value="1"/>
</dbReference>
<dbReference type="InterPro" id="IPR007110">
    <property type="entry name" value="Ig-like_dom"/>
</dbReference>
<evidence type="ECO:0000256" key="2">
    <source>
        <dbReference type="ARBA" id="ARBA00022729"/>
    </source>
</evidence>
<dbReference type="SMART" id="SM00369">
    <property type="entry name" value="LRR_TYP"/>
    <property type="match status" value="12"/>
</dbReference>
<dbReference type="InterPro" id="IPR003599">
    <property type="entry name" value="Ig_sub"/>
</dbReference>
<organism>
    <name type="scientific">Branchiostoma floridae</name>
    <name type="common">Florida lancelet</name>
    <name type="synonym">Amphioxus</name>
    <dbReference type="NCBI Taxonomy" id="7739"/>
    <lineage>
        <taxon>Eukaryota</taxon>
        <taxon>Metazoa</taxon>
        <taxon>Chordata</taxon>
        <taxon>Cephalochordata</taxon>
        <taxon>Leptocardii</taxon>
        <taxon>Amphioxiformes</taxon>
        <taxon>Branchiostomatidae</taxon>
        <taxon>Branchiostoma</taxon>
    </lineage>
</organism>
<dbReference type="SMART" id="SM00408">
    <property type="entry name" value="IGc2"/>
    <property type="match status" value="1"/>
</dbReference>
<keyword evidence="5" id="KW-1133">Transmembrane helix</keyword>
<protein>
    <recommendedName>
        <fullName evidence="7">Ig-like domain-containing protein</fullName>
    </recommendedName>
</protein>
<dbReference type="InterPro" id="IPR036179">
    <property type="entry name" value="Ig-like_dom_sf"/>
</dbReference>
<keyword evidence="5" id="KW-0812">Transmembrane</keyword>
<dbReference type="SUPFAM" id="SSF48726">
    <property type="entry name" value="Immunoglobulin"/>
    <property type="match status" value="1"/>
</dbReference>
<dbReference type="InterPro" id="IPR000483">
    <property type="entry name" value="Cys-rich_flank_reg_C"/>
</dbReference>
<evidence type="ECO:0000313" key="8">
    <source>
        <dbReference type="EMBL" id="EEN47439.1"/>
    </source>
</evidence>
<dbReference type="InterPro" id="IPR013783">
    <property type="entry name" value="Ig-like_fold"/>
</dbReference>
<dbReference type="SMART" id="SM00364">
    <property type="entry name" value="LRR_BAC"/>
    <property type="match status" value="4"/>
</dbReference>
<dbReference type="SMART" id="SM00409">
    <property type="entry name" value="IG"/>
    <property type="match status" value="1"/>
</dbReference>
<proteinExistence type="predicted"/>
<dbReference type="FunFam" id="3.80.10.10:FF:001274">
    <property type="entry name" value="Uncharacterized protein"/>
    <property type="match status" value="1"/>
</dbReference>
<dbReference type="InParanoid" id="C3ZJ10"/>
<evidence type="ECO:0000256" key="5">
    <source>
        <dbReference type="SAM" id="Phobius"/>
    </source>
</evidence>
<dbReference type="Gene3D" id="3.80.10.10">
    <property type="entry name" value="Ribonuclease Inhibitor"/>
    <property type="match status" value="3"/>
</dbReference>
<dbReference type="Pfam" id="PF13855">
    <property type="entry name" value="LRR_8"/>
    <property type="match status" value="2"/>
</dbReference>
<keyword evidence="2 6" id="KW-0732">Signal</keyword>
<dbReference type="InterPro" id="IPR032675">
    <property type="entry name" value="LRR_dom_sf"/>
</dbReference>
<keyword evidence="4" id="KW-1015">Disulfide bond</keyword>
<dbReference type="EMBL" id="GG666631">
    <property type="protein sequence ID" value="EEN47439.1"/>
    <property type="molecule type" value="Genomic_DNA"/>
</dbReference>
<evidence type="ECO:0000259" key="7">
    <source>
        <dbReference type="PROSITE" id="PS50835"/>
    </source>
</evidence>
<dbReference type="eggNOG" id="KOG0619">
    <property type="taxonomic scope" value="Eukaryota"/>
</dbReference>
<keyword evidence="1" id="KW-0433">Leucine-rich repeat</keyword>
<reference evidence="8" key="1">
    <citation type="journal article" date="2008" name="Nature">
        <title>The amphioxus genome and the evolution of the chordate karyotype.</title>
        <authorList>
            <consortium name="US DOE Joint Genome Institute (JGI-PGF)"/>
            <person name="Putnam N.H."/>
            <person name="Butts T."/>
            <person name="Ferrier D.E.K."/>
            <person name="Furlong R.F."/>
            <person name="Hellsten U."/>
            <person name="Kawashima T."/>
            <person name="Robinson-Rechavi M."/>
            <person name="Shoguchi E."/>
            <person name="Terry A."/>
            <person name="Yu J.-K."/>
            <person name="Benito-Gutierrez E.L."/>
            <person name="Dubchak I."/>
            <person name="Garcia-Fernandez J."/>
            <person name="Gibson-Brown J.J."/>
            <person name="Grigoriev I.V."/>
            <person name="Horton A.C."/>
            <person name="de Jong P.J."/>
            <person name="Jurka J."/>
            <person name="Kapitonov V.V."/>
            <person name="Kohara Y."/>
            <person name="Kuroki Y."/>
            <person name="Lindquist E."/>
            <person name="Lucas S."/>
            <person name="Osoegawa K."/>
            <person name="Pennacchio L.A."/>
            <person name="Salamov A.A."/>
            <person name="Satou Y."/>
            <person name="Sauka-Spengler T."/>
            <person name="Schmutz J."/>
            <person name="Shin-I T."/>
            <person name="Toyoda A."/>
            <person name="Bronner-Fraser M."/>
            <person name="Fujiyama A."/>
            <person name="Holland L.Z."/>
            <person name="Holland P.W.H."/>
            <person name="Satoh N."/>
            <person name="Rokhsar D.S."/>
        </authorList>
    </citation>
    <scope>NUCLEOTIDE SEQUENCE [LARGE SCALE GENOMIC DNA]</scope>
    <source>
        <strain evidence="8">S238N-H82</strain>
        <tissue evidence="8">Testes</tissue>
    </source>
</reference>
<feature type="signal peptide" evidence="6">
    <location>
        <begin position="1"/>
        <end position="24"/>
    </location>
</feature>
<gene>
    <name evidence="8" type="ORF">BRAFLDRAFT_69988</name>
</gene>
<dbReference type="SUPFAM" id="SSF52058">
    <property type="entry name" value="L domain-like"/>
    <property type="match status" value="1"/>
</dbReference>
<keyword evidence="3" id="KW-0677">Repeat</keyword>
<dbReference type="Pfam" id="PF13927">
    <property type="entry name" value="Ig_3"/>
    <property type="match status" value="1"/>
</dbReference>
<evidence type="ECO:0000256" key="3">
    <source>
        <dbReference type="ARBA" id="ARBA00022737"/>
    </source>
</evidence>
<dbReference type="InterPro" id="IPR001611">
    <property type="entry name" value="Leu-rich_rpt"/>
</dbReference>
<dbReference type="PANTHER" id="PTHR24373">
    <property type="entry name" value="SLIT RELATED LEUCINE-RICH REPEAT NEURONAL PROTEIN"/>
    <property type="match status" value="1"/>
</dbReference>
<feature type="domain" description="Ig-like" evidence="7">
    <location>
        <begin position="409"/>
        <end position="494"/>
    </location>
</feature>
<dbReference type="FunFam" id="3.80.10.10:FF:001176">
    <property type="entry name" value="Uncharacterized protein"/>
    <property type="match status" value="1"/>
</dbReference>
<keyword evidence="5" id="KW-0472">Membrane</keyword>
<feature type="transmembrane region" description="Helical" evidence="5">
    <location>
        <begin position="554"/>
        <end position="581"/>
    </location>
</feature>
<dbReference type="AlphaFoldDB" id="C3ZJ10"/>
<dbReference type="FunFam" id="2.60.40.10:FF:002224">
    <property type="entry name" value="Uncharacterized protein"/>
    <property type="match status" value="1"/>
</dbReference>
<dbReference type="InterPro" id="IPR050328">
    <property type="entry name" value="Dev_Immune_Receptor"/>
</dbReference>
<evidence type="ECO:0000256" key="6">
    <source>
        <dbReference type="SAM" id="SignalP"/>
    </source>
</evidence>
<evidence type="ECO:0000256" key="4">
    <source>
        <dbReference type="ARBA" id="ARBA00023157"/>
    </source>
</evidence>